<dbReference type="PANTHER" id="PTHR13612">
    <property type="entry name" value="ENHANCER OF MRNA-DECAPPING PROTEIN 3"/>
    <property type="match status" value="1"/>
</dbReference>
<dbReference type="Pfam" id="PF03853">
    <property type="entry name" value="YjeF_N"/>
    <property type="match status" value="1"/>
</dbReference>
<dbReference type="GO" id="GO:0000932">
    <property type="term" value="C:P-body"/>
    <property type="evidence" value="ECO:0007669"/>
    <property type="project" value="UniProtKB-SubCell"/>
</dbReference>
<comment type="similarity">
    <text evidence="2">Belongs to the EDC3 family.</text>
</comment>
<dbReference type="AlphaFoldDB" id="A0A1Y2FNT6"/>
<evidence type="ECO:0000256" key="1">
    <source>
        <dbReference type="ARBA" id="ARBA00004201"/>
    </source>
</evidence>
<evidence type="ECO:0000256" key="6">
    <source>
        <dbReference type="SAM" id="SignalP"/>
    </source>
</evidence>
<comment type="caution">
    <text evidence="9">The sequence shown here is derived from an EMBL/GenBank/DDBJ whole genome shotgun (WGS) entry which is preliminary data.</text>
</comment>
<evidence type="ECO:0000256" key="5">
    <source>
        <dbReference type="SAM" id="MobiDB-lite"/>
    </source>
</evidence>
<accession>A0A1Y2FNT6</accession>
<evidence type="ECO:0000313" key="10">
    <source>
        <dbReference type="Proteomes" id="UP000193685"/>
    </source>
</evidence>
<dbReference type="OrthoDB" id="10030313at2759"/>
<keyword evidence="10" id="KW-1185">Reference proteome</keyword>
<gene>
    <name evidence="9" type="ORF">BCR37DRAFT_397761</name>
</gene>
<dbReference type="STRING" id="56484.A0A1Y2FNT6"/>
<feature type="compositionally biased region" description="Polar residues" evidence="5">
    <location>
        <begin position="252"/>
        <end position="266"/>
    </location>
</feature>
<feature type="signal peptide" evidence="6">
    <location>
        <begin position="1"/>
        <end position="21"/>
    </location>
</feature>
<proteinExistence type="inferred from homology"/>
<dbReference type="RefSeq" id="XP_040726393.1">
    <property type="nucleotide sequence ID" value="XM_040871739.1"/>
</dbReference>
<dbReference type="Proteomes" id="UP000193685">
    <property type="component" value="Unassembled WGS sequence"/>
</dbReference>
<keyword evidence="6" id="KW-0732">Signal</keyword>
<feature type="domain" description="YjeF N-terminal" evidence="7">
    <location>
        <begin position="292"/>
        <end position="498"/>
    </location>
</feature>
<keyword evidence="4" id="KW-0963">Cytoplasm</keyword>
<dbReference type="PROSITE" id="PS51385">
    <property type="entry name" value="YJEF_N"/>
    <property type="match status" value="1"/>
</dbReference>
<dbReference type="OMA" id="SESCWIS"/>
<dbReference type="InterPro" id="IPR036652">
    <property type="entry name" value="YjeF_N_dom_sf"/>
</dbReference>
<evidence type="ECO:0000256" key="2">
    <source>
        <dbReference type="ARBA" id="ARBA00006610"/>
    </source>
</evidence>
<dbReference type="InterPro" id="IPR004443">
    <property type="entry name" value="YjeF_N_dom"/>
</dbReference>
<dbReference type="GeneID" id="63788338"/>
<dbReference type="GO" id="GO:0031087">
    <property type="term" value="P:deadenylation-independent decapping of nuclear-transcribed mRNA"/>
    <property type="evidence" value="ECO:0007669"/>
    <property type="project" value="TreeGrafter"/>
</dbReference>
<dbReference type="SMART" id="SM01199">
    <property type="entry name" value="FDF"/>
    <property type="match status" value="1"/>
</dbReference>
<dbReference type="Pfam" id="PF09532">
    <property type="entry name" value="FDF"/>
    <property type="match status" value="1"/>
</dbReference>
<evidence type="ECO:0000259" key="7">
    <source>
        <dbReference type="PROSITE" id="PS51385"/>
    </source>
</evidence>
<evidence type="ECO:0000313" key="9">
    <source>
        <dbReference type="EMBL" id="ORY84375.1"/>
    </source>
</evidence>
<dbReference type="Gene3D" id="3.40.50.10260">
    <property type="entry name" value="YjeF N-terminal domain"/>
    <property type="match status" value="1"/>
</dbReference>
<dbReference type="InterPro" id="IPR019050">
    <property type="entry name" value="FDF_dom"/>
</dbReference>
<evidence type="ECO:0000256" key="4">
    <source>
        <dbReference type="ARBA" id="ARBA00022490"/>
    </source>
</evidence>
<evidence type="ECO:0000259" key="8">
    <source>
        <dbReference type="PROSITE" id="PS51512"/>
    </source>
</evidence>
<organism evidence="9 10">
    <name type="scientific">Protomyces lactucae-debilis</name>
    <dbReference type="NCBI Taxonomy" id="2754530"/>
    <lineage>
        <taxon>Eukaryota</taxon>
        <taxon>Fungi</taxon>
        <taxon>Dikarya</taxon>
        <taxon>Ascomycota</taxon>
        <taxon>Taphrinomycotina</taxon>
        <taxon>Taphrinomycetes</taxon>
        <taxon>Taphrinales</taxon>
        <taxon>Protomycetaceae</taxon>
        <taxon>Protomyces</taxon>
    </lineage>
</organism>
<feature type="region of interest" description="Disordered" evidence="5">
    <location>
        <begin position="225"/>
        <end position="270"/>
    </location>
</feature>
<evidence type="ECO:0000256" key="3">
    <source>
        <dbReference type="ARBA" id="ARBA00015797"/>
    </source>
</evidence>
<reference evidence="9 10" key="1">
    <citation type="submission" date="2016-07" db="EMBL/GenBank/DDBJ databases">
        <title>Pervasive Adenine N6-methylation of Active Genes in Fungi.</title>
        <authorList>
            <consortium name="DOE Joint Genome Institute"/>
            <person name="Mondo S.J."/>
            <person name="Dannebaum R.O."/>
            <person name="Kuo R.C."/>
            <person name="Labutti K."/>
            <person name="Haridas S."/>
            <person name="Kuo A."/>
            <person name="Salamov A."/>
            <person name="Ahrendt S.R."/>
            <person name="Lipzen A."/>
            <person name="Sullivan W."/>
            <person name="Andreopoulos W.B."/>
            <person name="Clum A."/>
            <person name="Lindquist E."/>
            <person name="Daum C."/>
            <person name="Ramamoorthy G.K."/>
            <person name="Gryganskyi A."/>
            <person name="Culley D."/>
            <person name="Magnuson J.K."/>
            <person name="James T.Y."/>
            <person name="O'Malley M.A."/>
            <person name="Stajich J.E."/>
            <person name="Spatafora J.W."/>
            <person name="Visel A."/>
            <person name="Grigoriev I.V."/>
        </authorList>
    </citation>
    <scope>NUCLEOTIDE SEQUENCE [LARGE SCALE GENOMIC DNA]</scope>
    <source>
        <strain evidence="9 10">12-1054</strain>
    </source>
</reference>
<comment type="subcellular location">
    <subcellularLocation>
        <location evidence="1">Cytoplasm</location>
        <location evidence="1">P-body</location>
    </subcellularLocation>
</comment>
<dbReference type="PROSITE" id="PS51512">
    <property type="entry name" value="DFDF"/>
    <property type="match status" value="1"/>
</dbReference>
<feature type="domain" description="DFDF" evidence="8">
    <location>
        <begin position="160"/>
        <end position="196"/>
    </location>
</feature>
<dbReference type="EMBL" id="MCFI01000006">
    <property type="protein sequence ID" value="ORY84375.1"/>
    <property type="molecule type" value="Genomic_DNA"/>
</dbReference>
<dbReference type="SUPFAM" id="SSF64153">
    <property type="entry name" value="YjeF N-terminal domain-like"/>
    <property type="match status" value="1"/>
</dbReference>
<feature type="compositionally biased region" description="Basic residues" evidence="5">
    <location>
        <begin position="140"/>
        <end position="154"/>
    </location>
</feature>
<protein>
    <recommendedName>
        <fullName evidence="3">Enhancer of mRNA-decapping protein 3</fullName>
    </recommendedName>
</protein>
<dbReference type="GO" id="GO:0033962">
    <property type="term" value="P:P-body assembly"/>
    <property type="evidence" value="ECO:0007669"/>
    <property type="project" value="TreeGrafter"/>
</dbReference>
<feature type="chain" id="PRO_5012011131" description="Enhancer of mRNA-decapping protein 3" evidence="6">
    <location>
        <begin position="22"/>
        <end position="517"/>
    </location>
</feature>
<dbReference type="InterPro" id="IPR025762">
    <property type="entry name" value="DFDF"/>
</dbReference>
<name>A0A1Y2FNT6_PROLT</name>
<dbReference type="PANTHER" id="PTHR13612:SF0">
    <property type="entry name" value="ENHANCER OF MRNA-DECAPPING PROTEIN 3"/>
    <property type="match status" value="1"/>
</dbReference>
<dbReference type="GO" id="GO:0003729">
    <property type="term" value="F:mRNA binding"/>
    <property type="evidence" value="ECO:0007669"/>
    <property type="project" value="TreeGrafter"/>
</dbReference>
<sequence>MDPAKFVGLKLLLTLKTGVKAQGQVESIDPATSKLKLTNVYFPLTKLSVDEFELDGKSVVDLDILPKDEPAGTRTAPQQSTVDFVDPAIISANKAPTARPAPVSKPPTAPVRALENLSIKPAPSADFDSSAVETDDQGTQKRKKQPRRLARKSRHPSDWEDADMSAYHEEEFDFQKNLEAFNKKKVFEEIRQNDATDAASLLVSSNRLPKDKSSYAFNEMVTDAKYARASPRPSEPTSETERPASRVKRPSFPNTRSKQSRKSSVASPMVSDAQLRLVSDKSPVSTITAQQYTMAEHLAASKYGPSLDALAENGARGIADITTGILEQTASDSPPVVVIMAGDTRRGEMALSAGRLLSILGVRCMALVPAANPINAVAAQLRNFANAGGRVVQPTDLQSAVVSLHSPPQLIIDALHNEEYIWEEEDREAATLLGIWAEKQKATLLSIDRPFDHLQPQHLAALGLPRQETVDLIKEGRLAFAAGTIHLVETGICRKIWRELGKTIVARPDFCSVLEMS</sequence>
<feature type="region of interest" description="Disordered" evidence="5">
    <location>
        <begin position="119"/>
        <end position="162"/>
    </location>
</feature>